<evidence type="ECO:0000313" key="2">
    <source>
        <dbReference type="Proteomes" id="UP000181790"/>
    </source>
</evidence>
<sequence length="341" mass="39483">MFEAGVYVPELSGDILDLLVKNPENYAIKAFGVDGVRLNLFNSYRQLLNQSTQLQFSNELFVDTVKPFLKFYRELPEYARNTRRLSREALAVREAIANAREPEKTFFDDFPLALGYSFDSLQVSDDVFETYISTLQQAITEIRTCYDALISRFETFILHEFIGEEIGFAEYKPRLQARFQKLSRHLLQPSQKTFVQRLDSQLDDRKAWLNSMAQAVVGRSLDVLRDADEHVLYDKFTRIIRDLDNLTHLAKADVDTAKEEVFSLEISSFVDGISKDLVRIPLPVKQDQLEVSERSLLRYKVAGLPTNRKIYAKNDQSQTRTRYFGWQRQRGFGHLHEAAVS</sequence>
<dbReference type="EMBL" id="MORL01000028">
    <property type="protein sequence ID" value="OIN56099.1"/>
    <property type="molecule type" value="Genomic_DNA"/>
</dbReference>
<proteinExistence type="predicted"/>
<keyword evidence="2" id="KW-1185">Reference proteome</keyword>
<dbReference type="RefSeq" id="WP_071506231.1">
    <property type="nucleotide sequence ID" value="NZ_MORL01000028.1"/>
</dbReference>
<reference evidence="1 2" key="1">
    <citation type="submission" date="2016-10" db="EMBL/GenBank/DDBJ databases">
        <title>Arsenicibacter rosenii gen. nov., sp. nov., an efficient arsenic-methylating bacterium isolated from an arsenic-contaminated paddy soil.</title>
        <authorList>
            <person name="Huang K."/>
        </authorList>
    </citation>
    <scope>NUCLEOTIDE SEQUENCE [LARGE SCALE GENOMIC DNA]</scope>
    <source>
        <strain evidence="1 2">SM-1</strain>
    </source>
</reference>
<name>A0A1S2VBP1_9BACT</name>
<accession>A0A1S2VBP1</accession>
<protein>
    <submittedName>
        <fullName evidence="1">Uncharacterized protein</fullName>
    </submittedName>
</protein>
<comment type="caution">
    <text evidence="1">The sequence shown here is derived from an EMBL/GenBank/DDBJ whole genome shotgun (WGS) entry which is preliminary data.</text>
</comment>
<evidence type="ECO:0000313" key="1">
    <source>
        <dbReference type="EMBL" id="OIN56099.1"/>
    </source>
</evidence>
<dbReference type="AlphaFoldDB" id="A0A1S2VBP1"/>
<dbReference type="Proteomes" id="UP000181790">
    <property type="component" value="Unassembled WGS sequence"/>
</dbReference>
<organism evidence="1 2">
    <name type="scientific">Arsenicibacter rosenii</name>
    <dbReference type="NCBI Taxonomy" id="1750698"/>
    <lineage>
        <taxon>Bacteria</taxon>
        <taxon>Pseudomonadati</taxon>
        <taxon>Bacteroidota</taxon>
        <taxon>Cytophagia</taxon>
        <taxon>Cytophagales</taxon>
        <taxon>Spirosomataceae</taxon>
        <taxon>Arsenicibacter</taxon>
    </lineage>
</organism>
<gene>
    <name evidence="1" type="ORF">BLX24_26365</name>
</gene>
<dbReference type="OrthoDB" id="856045at2"/>